<dbReference type="SMART" id="SM00345">
    <property type="entry name" value="HTH_GNTR"/>
    <property type="match status" value="1"/>
</dbReference>
<accession>A0A1L3ZMD2</accession>
<protein>
    <recommendedName>
        <fullName evidence="4">HTH gntR-type domain-containing protein</fullName>
    </recommendedName>
</protein>
<dbReference type="EMBL" id="CP018231">
    <property type="protein sequence ID" value="API56788.1"/>
    <property type="molecule type" value="Genomic_DNA"/>
</dbReference>
<dbReference type="InterPro" id="IPR036390">
    <property type="entry name" value="WH_DNA-bd_sf"/>
</dbReference>
<feature type="domain" description="HTH gntR-type" evidence="4">
    <location>
        <begin position="9"/>
        <end position="67"/>
    </location>
</feature>
<organism evidence="5 6">
    <name type="scientific">Rhizobium leguminosarum</name>
    <dbReference type="NCBI Taxonomy" id="384"/>
    <lineage>
        <taxon>Bacteria</taxon>
        <taxon>Pseudomonadati</taxon>
        <taxon>Pseudomonadota</taxon>
        <taxon>Alphaproteobacteria</taxon>
        <taxon>Hyphomicrobiales</taxon>
        <taxon>Rhizobiaceae</taxon>
        <taxon>Rhizobium/Agrobacterium group</taxon>
        <taxon>Rhizobium</taxon>
    </lineage>
</organism>
<keyword evidence="5" id="KW-0614">Plasmid</keyword>
<reference evidence="5 6" key="1">
    <citation type="submission" date="2016-11" db="EMBL/GenBank/DDBJ databases">
        <title>Rhizobium leguminosarum bv. viciae strain Vaf12 isolated from Vavilovia formosa root nodules from Russia, Dagestan.</title>
        <authorList>
            <person name="Kimeklis A."/>
        </authorList>
    </citation>
    <scope>NUCLEOTIDE SEQUENCE [LARGE SCALE GENOMIC DNA]</scope>
    <source>
        <strain evidence="5 6">Vaf-108</strain>
        <plasmid evidence="6">Plasmid unnamed3 sequence</plasmid>
    </source>
</reference>
<dbReference type="AlphaFoldDB" id="A0A1L3ZMD2"/>
<evidence type="ECO:0000256" key="3">
    <source>
        <dbReference type="ARBA" id="ARBA00023163"/>
    </source>
</evidence>
<dbReference type="InterPro" id="IPR000524">
    <property type="entry name" value="Tscrpt_reg_HTH_GntR"/>
</dbReference>
<dbReference type="SUPFAM" id="SSF46785">
    <property type="entry name" value="Winged helix' DNA-binding domain"/>
    <property type="match status" value="1"/>
</dbReference>
<evidence type="ECO:0000313" key="5">
    <source>
        <dbReference type="EMBL" id="API56788.1"/>
    </source>
</evidence>
<evidence type="ECO:0000313" key="6">
    <source>
        <dbReference type="Proteomes" id="UP000183050"/>
    </source>
</evidence>
<proteinExistence type="predicted"/>
<dbReference type="InterPro" id="IPR036388">
    <property type="entry name" value="WH-like_DNA-bd_sf"/>
</dbReference>
<evidence type="ECO:0000259" key="4">
    <source>
        <dbReference type="SMART" id="SM00345"/>
    </source>
</evidence>
<dbReference type="Pfam" id="PF00392">
    <property type="entry name" value="GntR"/>
    <property type="match status" value="1"/>
</dbReference>
<dbReference type="GO" id="GO:0003700">
    <property type="term" value="F:DNA-binding transcription factor activity"/>
    <property type="evidence" value="ECO:0007669"/>
    <property type="project" value="InterPro"/>
</dbReference>
<dbReference type="GO" id="GO:0003677">
    <property type="term" value="F:DNA binding"/>
    <property type="evidence" value="ECO:0007669"/>
    <property type="project" value="UniProtKB-KW"/>
</dbReference>
<sequence>MIYQSNRPAYQALKRKIVEGDIPFGAPISVKSLEAEIGSSAIPIREALIALAAEDVIDCYPGKGFFNKRLDVESVTLRLEFLENLMLASAATFPDTRRSVLRKRLNQDGLRSRATADQIFDNVTMVSEIFDTYFAHPTAIFTRTAIAQCARYLLLDEQLAGGDGRRLWKSVCTYFWLASGQSAHKLNAEINAFFEIRKRRVPEIIEELKEHEMLHASSMFSSAVLDATITTRL</sequence>
<evidence type="ECO:0000256" key="2">
    <source>
        <dbReference type="ARBA" id="ARBA00023125"/>
    </source>
</evidence>
<geneLocation type="plasmid" evidence="6">
    <name>unnamed3 sequence</name>
</geneLocation>
<evidence type="ECO:0000256" key="1">
    <source>
        <dbReference type="ARBA" id="ARBA00023015"/>
    </source>
</evidence>
<keyword evidence="2" id="KW-0238">DNA-binding</keyword>
<name>A0A1L3ZMD2_RHILE</name>
<keyword evidence="3" id="KW-0804">Transcription</keyword>
<dbReference type="Gene3D" id="1.10.10.10">
    <property type="entry name" value="Winged helix-like DNA-binding domain superfamily/Winged helix DNA-binding domain"/>
    <property type="match status" value="1"/>
</dbReference>
<dbReference type="RefSeq" id="WP_072642113.1">
    <property type="nucleotide sequence ID" value="NZ_CP018231.1"/>
</dbReference>
<keyword evidence="1" id="KW-0805">Transcription regulation</keyword>
<dbReference type="Proteomes" id="UP000183050">
    <property type="component" value="Plasmid unnamed3"/>
</dbReference>
<gene>
    <name evidence="5" type="ORF">BMW22_35840</name>
</gene>